<feature type="non-terminal residue" evidence="2">
    <location>
        <position position="1"/>
    </location>
</feature>
<evidence type="ECO:0000256" key="1">
    <source>
        <dbReference type="SAM" id="Phobius"/>
    </source>
</evidence>
<keyword evidence="1" id="KW-0812">Transmembrane</keyword>
<proteinExistence type="predicted"/>
<keyword evidence="1" id="KW-1133">Transmembrane helix</keyword>
<dbReference type="AlphaFoldDB" id="A0A5T6J873"/>
<accession>A0A5T6J873</accession>
<comment type="caution">
    <text evidence="2">The sequence shown here is derived from an EMBL/GenBank/DDBJ whole genome shotgun (WGS) entry which is preliminary data.</text>
</comment>
<gene>
    <name evidence="2" type="ORF">D1D85_23610</name>
</gene>
<evidence type="ECO:0000313" key="2">
    <source>
        <dbReference type="EMBL" id="EBM5456567.1"/>
    </source>
</evidence>
<sequence>LLKVNKKHYKINHFIFNLNIKLKIPIYMFRHDKSGFVMNKFILRLLEYRLKQQEFRLKTFICRAVVIIVYVLTSKVLSYVQF</sequence>
<feature type="transmembrane region" description="Helical" evidence="1">
    <location>
        <begin position="60"/>
        <end position="80"/>
    </location>
</feature>
<reference evidence="2" key="1">
    <citation type="submission" date="2018-08" db="EMBL/GenBank/DDBJ databases">
        <authorList>
            <consortium name="PulseNet: The National Subtyping Network for Foodborne Disease Surveillance"/>
            <person name="Tarr C.L."/>
            <person name="Trees E."/>
            <person name="Katz L.S."/>
            <person name="Carleton-Romer H.A."/>
            <person name="Stroika S."/>
            <person name="Kucerova Z."/>
            <person name="Roache K.F."/>
            <person name="Sabol A.L."/>
            <person name="Besser J."/>
            <person name="Gerner-Smidt P."/>
        </authorList>
    </citation>
    <scope>NUCLEOTIDE SEQUENCE</scope>
    <source>
        <strain evidence="2">PNUSAS051244</strain>
    </source>
</reference>
<organism evidence="2">
    <name type="scientific">Salmonella enterica</name>
    <name type="common">Salmonella choleraesuis</name>
    <dbReference type="NCBI Taxonomy" id="28901"/>
    <lineage>
        <taxon>Bacteria</taxon>
        <taxon>Pseudomonadati</taxon>
        <taxon>Pseudomonadota</taxon>
        <taxon>Gammaproteobacteria</taxon>
        <taxon>Enterobacterales</taxon>
        <taxon>Enterobacteriaceae</taxon>
        <taxon>Salmonella</taxon>
    </lineage>
</organism>
<keyword evidence="1" id="KW-0472">Membrane</keyword>
<name>A0A5T6J873_SALER</name>
<dbReference type="EMBL" id="AAGCYI010000054">
    <property type="protein sequence ID" value="EBM5456567.1"/>
    <property type="molecule type" value="Genomic_DNA"/>
</dbReference>
<protein>
    <submittedName>
        <fullName evidence="2">Uncharacterized protein</fullName>
    </submittedName>
</protein>